<dbReference type="EC" id="1.8.1.9" evidence="7"/>
<dbReference type="PRINTS" id="PR00469">
    <property type="entry name" value="PNDRDTASEII"/>
</dbReference>
<dbReference type="Pfam" id="PF07992">
    <property type="entry name" value="Pyr_redox_2"/>
    <property type="match status" value="1"/>
</dbReference>
<dbReference type="Gene3D" id="3.50.50.60">
    <property type="entry name" value="FAD/NAD(P)-binding domain"/>
    <property type="match status" value="2"/>
</dbReference>
<comment type="catalytic activity">
    <reaction evidence="7">
        <text>[thioredoxin]-dithiol + NADP(+) = [thioredoxin]-disulfide + NADPH + H(+)</text>
        <dbReference type="Rhea" id="RHEA:20345"/>
        <dbReference type="Rhea" id="RHEA-COMP:10698"/>
        <dbReference type="Rhea" id="RHEA-COMP:10700"/>
        <dbReference type="ChEBI" id="CHEBI:15378"/>
        <dbReference type="ChEBI" id="CHEBI:29950"/>
        <dbReference type="ChEBI" id="CHEBI:50058"/>
        <dbReference type="ChEBI" id="CHEBI:57783"/>
        <dbReference type="ChEBI" id="CHEBI:58349"/>
        <dbReference type="EC" id="1.8.1.9"/>
    </reaction>
</comment>
<dbReference type="InterPro" id="IPR005982">
    <property type="entry name" value="Thioredox_Rdtase"/>
</dbReference>
<reference evidence="10" key="1">
    <citation type="submission" date="2020-10" db="EMBL/GenBank/DDBJ databases">
        <authorList>
            <person name="Gilroy R."/>
        </authorList>
    </citation>
    <scope>NUCLEOTIDE SEQUENCE</scope>
    <source>
        <strain evidence="10">CHK186-9395</strain>
    </source>
</reference>
<dbReference type="GO" id="GO:0005737">
    <property type="term" value="C:cytoplasm"/>
    <property type="evidence" value="ECO:0007669"/>
    <property type="project" value="InterPro"/>
</dbReference>
<evidence type="ECO:0000256" key="1">
    <source>
        <dbReference type="ARBA" id="ARBA00009333"/>
    </source>
</evidence>
<dbReference type="InterPro" id="IPR036188">
    <property type="entry name" value="FAD/NAD-bd_sf"/>
</dbReference>
<keyword evidence="8" id="KW-0521">NADP</keyword>
<evidence type="ECO:0000256" key="3">
    <source>
        <dbReference type="ARBA" id="ARBA00022827"/>
    </source>
</evidence>
<comment type="caution">
    <text evidence="10">The sequence shown here is derived from an EMBL/GenBank/DDBJ whole genome shotgun (WGS) entry which is preliminary data.</text>
</comment>
<keyword evidence="3 7" id="KW-0274">FAD</keyword>
<evidence type="ECO:0000256" key="8">
    <source>
        <dbReference type="RuleBase" id="RU003881"/>
    </source>
</evidence>
<evidence type="ECO:0000313" key="10">
    <source>
        <dbReference type="EMBL" id="HIV01524.1"/>
    </source>
</evidence>
<protein>
    <recommendedName>
        <fullName evidence="7">Thioredoxin reductase</fullName>
        <ecNumber evidence="7">1.8.1.9</ecNumber>
    </recommendedName>
</protein>
<evidence type="ECO:0000259" key="9">
    <source>
        <dbReference type="Pfam" id="PF07992"/>
    </source>
</evidence>
<dbReference type="SUPFAM" id="SSF51905">
    <property type="entry name" value="FAD/NAD(P)-binding domain"/>
    <property type="match status" value="1"/>
</dbReference>
<evidence type="ECO:0000256" key="4">
    <source>
        <dbReference type="ARBA" id="ARBA00023002"/>
    </source>
</evidence>
<evidence type="ECO:0000313" key="11">
    <source>
        <dbReference type="Proteomes" id="UP000886861"/>
    </source>
</evidence>
<dbReference type="InterPro" id="IPR008255">
    <property type="entry name" value="Pyr_nucl-diS_OxRdtase_2_AS"/>
</dbReference>
<dbReference type="PANTHER" id="PTHR48105">
    <property type="entry name" value="THIOREDOXIN REDUCTASE 1-RELATED-RELATED"/>
    <property type="match status" value="1"/>
</dbReference>
<sequence>MYDIIIVGGGPAGLTASIYALRAKKSVLLIEKFSPGGQVVQTGKIENYPGFKSIEGAELSRLMFEQASDLGLEVVYSDILNYDITGKIKKVKTYEGEFEAKTIILALGAVARQLDVENEKKFVGKGISYCATCDGNFFKDKVVAVVGGGNTSFEDCLYLSDIVKKIYLIHRRDEFRGDAHTLEKLKTLALNGKIEFVLNSVVKELKGEEKLNSILVENKISKEVREIKVDGLFVAIGRQPDTALLKDILTLDKNGYIITDENMCTNVDGVYAIGDVREKRLRQIVTACSDGAIASVDIIDYISKNF</sequence>
<name>A0A9D1SYR6_9FIRM</name>
<feature type="domain" description="FAD/NAD(P)-binding" evidence="9">
    <location>
        <begin position="2"/>
        <end position="291"/>
    </location>
</feature>
<reference evidence="10" key="2">
    <citation type="journal article" date="2021" name="PeerJ">
        <title>Extensive microbial diversity within the chicken gut microbiome revealed by metagenomics and culture.</title>
        <authorList>
            <person name="Gilroy R."/>
            <person name="Ravi A."/>
            <person name="Getino M."/>
            <person name="Pursley I."/>
            <person name="Horton D.L."/>
            <person name="Alikhan N.F."/>
            <person name="Baker D."/>
            <person name="Gharbi K."/>
            <person name="Hall N."/>
            <person name="Watson M."/>
            <person name="Adriaenssens E.M."/>
            <person name="Foster-Nyarko E."/>
            <person name="Jarju S."/>
            <person name="Secka A."/>
            <person name="Antonio M."/>
            <person name="Oren A."/>
            <person name="Chaudhuri R.R."/>
            <person name="La Ragione R."/>
            <person name="Hildebrand F."/>
            <person name="Pallen M.J."/>
        </authorList>
    </citation>
    <scope>NUCLEOTIDE SEQUENCE</scope>
    <source>
        <strain evidence="10">CHK186-9395</strain>
    </source>
</reference>
<evidence type="ECO:0000256" key="2">
    <source>
        <dbReference type="ARBA" id="ARBA00022630"/>
    </source>
</evidence>
<proteinExistence type="inferred from homology"/>
<dbReference type="NCBIfam" id="TIGR01292">
    <property type="entry name" value="TRX_reduct"/>
    <property type="match status" value="1"/>
</dbReference>
<keyword evidence="5" id="KW-1015">Disulfide bond</keyword>
<evidence type="ECO:0000256" key="5">
    <source>
        <dbReference type="ARBA" id="ARBA00023157"/>
    </source>
</evidence>
<comment type="similarity">
    <text evidence="1 7">Belongs to the class-II pyridine nucleotide-disulfide oxidoreductase family.</text>
</comment>
<dbReference type="AlphaFoldDB" id="A0A9D1SYR6"/>
<dbReference type="InterPro" id="IPR050097">
    <property type="entry name" value="Ferredoxin-NADP_redctase_2"/>
</dbReference>
<evidence type="ECO:0000256" key="7">
    <source>
        <dbReference type="RuleBase" id="RU003880"/>
    </source>
</evidence>
<comment type="subunit">
    <text evidence="7">Homodimer.</text>
</comment>
<organism evidence="10 11">
    <name type="scientific">Candidatus Caccopulliclostridium gallistercoris</name>
    <dbReference type="NCBI Taxonomy" id="2840719"/>
    <lineage>
        <taxon>Bacteria</taxon>
        <taxon>Bacillati</taxon>
        <taxon>Bacillota</taxon>
        <taxon>Clostridia</taxon>
        <taxon>Candidatus Caccopulliclostridium</taxon>
    </lineage>
</organism>
<dbReference type="GO" id="GO:0019430">
    <property type="term" value="P:removal of superoxide radicals"/>
    <property type="evidence" value="ECO:0007669"/>
    <property type="project" value="UniProtKB-UniRule"/>
</dbReference>
<dbReference type="GO" id="GO:0004791">
    <property type="term" value="F:thioredoxin-disulfide reductase (NADPH) activity"/>
    <property type="evidence" value="ECO:0007669"/>
    <property type="project" value="UniProtKB-UniRule"/>
</dbReference>
<keyword evidence="2 7" id="KW-0285">Flavoprotein</keyword>
<keyword evidence="6 7" id="KW-0676">Redox-active center</keyword>
<dbReference type="InterPro" id="IPR023753">
    <property type="entry name" value="FAD/NAD-binding_dom"/>
</dbReference>
<accession>A0A9D1SYR6</accession>
<gene>
    <name evidence="10" type="primary">trxB</name>
    <name evidence="10" type="ORF">IAA62_03115</name>
</gene>
<dbReference type="PROSITE" id="PS00573">
    <property type="entry name" value="PYRIDINE_REDOX_2"/>
    <property type="match status" value="1"/>
</dbReference>
<comment type="cofactor">
    <cofactor evidence="8">
        <name>FAD</name>
        <dbReference type="ChEBI" id="CHEBI:57692"/>
    </cofactor>
    <text evidence="8">Binds 1 FAD per subunit.</text>
</comment>
<dbReference type="Proteomes" id="UP000886861">
    <property type="component" value="Unassembled WGS sequence"/>
</dbReference>
<dbReference type="EMBL" id="DVOJ01000012">
    <property type="protein sequence ID" value="HIV01524.1"/>
    <property type="molecule type" value="Genomic_DNA"/>
</dbReference>
<keyword evidence="4 7" id="KW-0560">Oxidoreductase</keyword>
<evidence type="ECO:0000256" key="6">
    <source>
        <dbReference type="ARBA" id="ARBA00023284"/>
    </source>
</evidence>
<dbReference type="PRINTS" id="PR00368">
    <property type="entry name" value="FADPNR"/>
</dbReference>